<evidence type="ECO:0000256" key="6">
    <source>
        <dbReference type="ARBA" id="ARBA00022989"/>
    </source>
</evidence>
<dbReference type="AlphaFoldDB" id="A0A1W1ZBY9"/>
<dbReference type="EMBL" id="FWXI01000003">
    <property type="protein sequence ID" value="SMC45920.1"/>
    <property type="molecule type" value="Genomic_DNA"/>
</dbReference>
<comment type="subcellular location">
    <subcellularLocation>
        <location evidence="1">Cell membrane</location>
        <topology evidence="1">Multi-pass membrane protein</topology>
    </subcellularLocation>
</comment>
<feature type="transmembrane region" description="Helical" evidence="8">
    <location>
        <begin position="203"/>
        <end position="229"/>
    </location>
</feature>
<evidence type="ECO:0000256" key="3">
    <source>
        <dbReference type="ARBA" id="ARBA00022448"/>
    </source>
</evidence>
<sequence length="543" mass="59385">MKNKRNDLVFTARSIESVTQSWGIFGRLDSMVFLVAAITCFGFVIWGAIDAKSLGATMNSILGVISKDFGWLYLLSVFGFVVFLFWLAFGRYGSTVLGKDGDKPEYSNFSWFAMLFGAGMGIGLVFWSIAEPLYHYTAGPAYAGAPLSSSAAEWAMAISFFHWGISAWAVYVVIGIPMAFLIWRKGLPALISSMFYPIMGDKIYGPIGKTIDIITLVITFFGLSTTVGMGTMQLASGISFNYGVALDNYLYMPILAICCICYLCSACLPIEKGIKVGSDISMICTLGLMLFIFIAGPTTFILDNTVNATGLYLQNFIRMSLWTDPVAHTGWPGSWTIFYWAWWITWAPFVGMFIAKISKGRTIREFIIAALIVPSIFDAVFFSIFGSTALNFEMTQATKGLIMNAVNTDVSSAIYVMMAQFPLVQLIIPILLFVAFTFFVVSIDSGTIVLGMLSSGGDESPRTSLKILWGIALAGAAAIEIFLGGIKPVQTLCIIMVLPFVFIMIALCYSTIKMLRQDCVIDANVVQQSPALEENTAKLTSST</sequence>
<dbReference type="GO" id="GO:0005886">
    <property type="term" value="C:plasma membrane"/>
    <property type="evidence" value="ECO:0007669"/>
    <property type="project" value="UniProtKB-SubCell"/>
</dbReference>
<proteinExistence type="inferred from homology"/>
<protein>
    <submittedName>
        <fullName evidence="9">Glycine betaine transporter</fullName>
    </submittedName>
</protein>
<dbReference type="OrthoDB" id="9775735at2"/>
<feature type="transmembrane region" description="Helical" evidence="8">
    <location>
        <begin position="465"/>
        <end position="483"/>
    </location>
</feature>
<dbReference type="InterPro" id="IPR018093">
    <property type="entry name" value="BCCT_CS"/>
</dbReference>
<feature type="transmembrane region" description="Helical" evidence="8">
    <location>
        <begin position="426"/>
        <end position="453"/>
    </location>
</feature>
<keyword evidence="3" id="KW-0813">Transport</keyword>
<evidence type="ECO:0000256" key="4">
    <source>
        <dbReference type="ARBA" id="ARBA00022475"/>
    </source>
</evidence>
<name>A0A1W1ZBY9_9FIRM</name>
<dbReference type="NCBIfam" id="TIGR00842">
    <property type="entry name" value="bcct"/>
    <property type="match status" value="1"/>
</dbReference>
<reference evidence="9 10" key="1">
    <citation type="submission" date="2017-04" db="EMBL/GenBank/DDBJ databases">
        <authorList>
            <person name="Afonso C.L."/>
            <person name="Miller P.J."/>
            <person name="Scott M.A."/>
            <person name="Spackman E."/>
            <person name="Goraichik I."/>
            <person name="Dimitrov K.M."/>
            <person name="Suarez D.L."/>
            <person name="Swayne D.E."/>
        </authorList>
    </citation>
    <scope>NUCLEOTIDE SEQUENCE [LARGE SCALE GENOMIC DNA]</scope>
    <source>
        <strain evidence="9 10">DSM 5090</strain>
    </source>
</reference>
<dbReference type="Pfam" id="PF02028">
    <property type="entry name" value="BCCT"/>
    <property type="match status" value="1"/>
</dbReference>
<feature type="transmembrane region" description="Helical" evidence="8">
    <location>
        <begin position="337"/>
        <end position="354"/>
    </location>
</feature>
<dbReference type="PROSITE" id="PS01303">
    <property type="entry name" value="BCCT"/>
    <property type="match status" value="1"/>
</dbReference>
<keyword evidence="6 8" id="KW-1133">Transmembrane helix</keyword>
<feature type="transmembrane region" description="Helical" evidence="8">
    <location>
        <begin position="69"/>
        <end position="89"/>
    </location>
</feature>
<feature type="transmembrane region" description="Helical" evidence="8">
    <location>
        <begin position="366"/>
        <end position="385"/>
    </location>
</feature>
<evidence type="ECO:0000256" key="1">
    <source>
        <dbReference type="ARBA" id="ARBA00004651"/>
    </source>
</evidence>
<keyword evidence="10" id="KW-1185">Reference proteome</keyword>
<evidence type="ECO:0000313" key="9">
    <source>
        <dbReference type="EMBL" id="SMC45920.1"/>
    </source>
</evidence>
<feature type="transmembrane region" description="Helical" evidence="8">
    <location>
        <begin position="489"/>
        <end position="509"/>
    </location>
</feature>
<dbReference type="RefSeq" id="WP_084574510.1">
    <property type="nucleotide sequence ID" value="NZ_CP155572.1"/>
</dbReference>
<feature type="transmembrane region" description="Helical" evidence="8">
    <location>
        <begin position="109"/>
        <end position="130"/>
    </location>
</feature>
<evidence type="ECO:0000256" key="7">
    <source>
        <dbReference type="ARBA" id="ARBA00023136"/>
    </source>
</evidence>
<organism evidence="9 10">
    <name type="scientific">Sporomusa malonica</name>
    <dbReference type="NCBI Taxonomy" id="112901"/>
    <lineage>
        <taxon>Bacteria</taxon>
        <taxon>Bacillati</taxon>
        <taxon>Bacillota</taxon>
        <taxon>Negativicutes</taxon>
        <taxon>Selenomonadales</taxon>
        <taxon>Sporomusaceae</taxon>
        <taxon>Sporomusa</taxon>
    </lineage>
</organism>
<evidence type="ECO:0000256" key="5">
    <source>
        <dbReference type="ARBA" id="ARBA00022692"/>
    </source>
</evidence>
<accession>A0A1W1ZBY9</accession>
<evidence type="ECO:0000256" key="8">
    <source>
        <dbReference type="SAM" id="Phobius"/>
    </source>
</evidence>
<feature type="transmembrane region" description="Helical" evidence="8">
    <location>
        <begin position="160"/>
        <end position="183"/>
    </location>
</feature>
<dbReference type="PANTHER" id="PTHR30047">
    <property type="entry name" value="HIGH-AFFINITY CHOLINE TRANSPORT PROTEIN-RELATED"/>
    <property type="match status" value="1"/>
</dbReference>
<gene>
    <name evidence="9" type="ORF">SAMN04488500_103174</name>
</gene>
<keyword evidence="7 8" id="KW-0472">Membrane</keyword>
<dbReference type="GO" id="GO:0022857">
    <property type="term" value="F:transmembrane transporter activity"/>
    <property type="evidence" value="ECO:0007669"/>
    <property type="project" value="InterPro"/>
</dbReference>
<dbReference type="PANTHER" id="PTHR30047:SF7">
    <property type="entry name" value="HIGH-AFFINITY CHOLINE TRANSPORT PROTEIN"/>
    <property type="match status" value="1"/>
</dbReference>
<comment type="similarity">
    <text evidence="2">Belongs to the BCCT transporter (TC 2.A.15) family.</text>
</comment>
<dbReference type="Proteomes" id="UP000192738">
    <property type="component" value="Unassembled WGS sequence"/>
</dbReference>
<feature type="transmembrane region" description="Helical" evidence="8">
    <location>
        <begin position="31"/>
        <end position="49"/>
    </location>
</feature>
<keyword evidence="5 8" id="KW-0812">Transmembrane</keyword>
<dbReference type="STRING" id="112901.SAMN04488500_103174"/>
<feature type="transmembrane region" description="Helical" evidence="8">
    <location>
        <begin position="249"/>
        <end position="268"/>
    </location>
</feature>
<evidence type="ECO:0000313" key="10">
    <source>
        <dbReference type="Proteomes" id="UP000192738"/>
    </source>
</evidence>
<dbReference type="InterPro" id="IPR000060">
    <property type="entry name" value="BCCT_transptr"/>
</dbReference>
<feature type="transmembrane region" description="Helical" evidence="8">
    <location>
        <begin position="280"/>
        <end position="302"/>
    </location>
</feature>
<keyword evidence="4" id="KW-1003">Cell membrane</keyword>
<evidence type="ECO:0000256" key="2">
    <source>
        <dbReference type="ARBA" id="ARBA00005658"/>
    </source>
</evidence>